<feature type="repeat" description="ANK" evidence="12">
    <location>
        <begin position="76"/>
        <end position="108"/>
    </location>
</feature>
<reference evidence="16" key="1">
    <citation type="journal article" date="2020" name="Stud. Mycol.">
        <title>101 Dothideomycetes genomes: a test case for predicting lifestyles and emergence of pathogens.</title>
        <authorList>
            <person name="Haridas S."/>
            <person name="Albert R."/>
            <person name="Binder M."/>
            <person name="Bloem J."/>
            <person name="Labutti K."/>
            <person name="Salamov A."/>
            <person name="Andreopoulos B."/>
            <person name="Baker S."/>
            <person name="Barry K."/>
            <person name="Bills G."/>
            <person name="Bluhm B."/>
            <person name="Cannon C."/>
            <person name="Castanera R."/>
            <person name="Culley D."/>
            <person name="Daum C."/>
            <person name="Ezra D."/>
            <person name="Gonzalez J."/>
            <person name="Henrissat B."/>
            <person name="Kuo A."/>
            <person name="Liang C."/>
            <person name="Lipzen A."/>
            <person name="Lutzoni F."/>
            <person name="Magnuson J."/>
            <person name="Mondo S."/>
            <person name="Nolan M."/>
            <person name="Ohm R."/>
            <person name="Pangilinan J."/>
            <person name="Park H.-J."/>
            <person name="Ramirez L."/>
            <person name="Alfaro M."/>
            <person name="Sun H."/>
            <person name="Tritt A."/>
            <person name="Yoshinaga Y."/>
            <person name="Zwiers L.-H."/>
            <person name="Turgeon B."/>
            <person name="Goodwin S."/>
            <person name="Spatafora J."/>
            <person name="Crous P."/>
            <person name="Grigoriev I."/>
        </authorList>
    </citation>
    <scope>NUCLEOTIDE SEQUENCE</scope>
    <source>
        <strain evidence="16">CBS 121739</strain>
    </source>
</reference>
<comment type="function">
    <text evidence="1">Palmitoyltransferase specific for casein kinase 1.</text>
</comment>
<dbReference type="SUPFAM" id="SSF48403">
    <property type="entry name" value="Ankyrin repeat"/>
    <property type="match status" value="1"/>
</dbReference>
<comment type="subcellular location">
    <subcellularLocation>
        <location evidence="2">Early endosome membrane</location>
        <topology evidence="2">Multi-pass membrane protein</topology>
    </subcellularLocation>
</comment>
<feature type="domain" description="Palmitoyltransferase DHHC" evidence="15">
    <location>
        <begin position="432"/>
        <end position="567"/>
    </location>
</feature>
<evidence type="ECO:0000256" key="8">
    <source>
        <dbReference type="ARBA" id="ARBA00023136"/>
    </source>
</evidence>
<sequence length="719" mass="80182">MSGGASTETARNEALLPTNKAAVGSAHNVELKDMAAQPTPLPIEEDIMQLARLGEIGAIQKLFDAGKVDATYVDDQGITPLHWAAINNHYALCHFLIQAGANLNAKGGDAVATPILWAAKRCHYYIVNLLLQHGADPLLTDDQGFNLLHSATLDGNVFQLVLLLHQDLPVDIPDREGHTSLMWACYKGFPACVDLFLRWGANVSSKDDQGFTALHWALVKGSQACIQKLVEYGSDRFAENNDGKTPAVTAQEMDTERQWHKALSECGYNVDGSPKHFPLANYIKDRKAFLSQLFFFWPFLIIICALYILSTFSVVVAVPLTLIVSWGLQWVVQQALRWAPSDMKTIHKTPFLAGIFAGTLFWVGLRYITRILLWTLDSWSNIFNNAFFMASYGLCTYFYFTTMFEDPGYVPKPGSRQVQKAVIEELMELRLFDENHFCTQCMVRKPLRAKHCKRCNRCVAKTDHHCPWVNNCVAVNNHRHFVLYILTLELGILAFVRLVLAYLSNIATPKNVHCTILADEVCGILMKDPFTIILTLWATLQLTWVTMLTCVQLLQIARALTTWEAMRGHTHTHGTGDTLTAFVTTGSTTAEGGAVSSSGSGPDAANAHRHPKHGMWETWKRLLGLDTFIATALHGSRAAEVQAQAARNPYQRGLVTNCKDFWLDPAPIFGRRHDGTTLLGGEKVDYTALYELPGRMRMRREERDGEETERLVGGSDDAV</sequence>
<feature type="transmembrane region" description="Helical" evidence="13">
    <location>
        <begin position="382"/>
        <end position="400"/>
    </location>
</feature>
<dbReference type="PANTHER" id="PTHR24161">
    <property type="entry name" value="ANK_REP_REGION DOMAIN-CONTAINING PROTEIN-RELATED"/>
    <property type="match status" value="1"/>
</dbReference>
<dbReference type="EC" id="2.3.1.225" evidence="13"/>
<evidence type="ECO:0000256" key="9">
    <source>
        <dbReference type="ARBA" id="ARBA00023139"/>
    </source>
</evidence>
<keyword evidence="4 13" id="KW-0812">Transmembrane</keyword>
<name>A0A6A6WLX3_9PEZI</name>
<dbReference type="InterPro" id="IPR002110">
    <property type="entry name" value="Ankyrin_rpt"/>
</dbReference>
<dbReference type="PRINTS" id="PR01415">
    <property type="entry name" value="ANKYRIN"/>
</dbReference>
<keyword evidence="5" id="KW-0677">Repeat</keyword>
<keyword evidence="13" id="KW-0012">Acyltransferase</keyword>
<evidence type="ECO:0000256" key="6">
    <source>
        <dbReference type="ARBA" id="ARBA00022989"/>
    </source>
</evidence>
<dbReference type="PANTHER" id="PTHR24161:SF85">
    <property type="entry name" value="PALMITOYLTRANSFERASE HIP14"/>
    <property type="match status" value="1"/>
</dbReference>
<feature type="transmembrane region" description="Helical" evidence="13">
    <location>
        <begin position="534"/>
        <end position="557"/>
    </location>
</feature>
<dbReference type="EMBL" id="ML996565">
    <property type="protein sequence ID" value="KAF2763207.1"/>
    <property type="molecule type" value="Genomic_DNA"/>
</dbReference>
<evidence type="ECO:0000256" key="5">
    <source>
        <dbReference type="ARBA" id="ARBA00022737"/>
    </source>
</evidence>
<evidence type="ECO:0000256" key="14">
    <source>
        <dbReference type="SAM" id="MobiDB-lite"/>
    </source>
</evidence>
<dbReference type="GeneID" id="54481613"/>
<feature type="region of interest" description="Disordered" evidence="14">
    <location>
        <begin position="700"/>
        <end position="719"/>
    </location>
</feature>
<dbReference type="PROSITE" id="PS50088">
    <property type="entry name" value="ANK_REPEAT"/>
    <property type="match status" value="4"/>
</dbReference>
<feature type="compositionally biased region" description="Low complexity" evidence="14">
    <location>
        <begin position="590"/>
        <end position="601"/>
    </location>
</feature>
<dbReference type="PROSITE" id="PS50297">
    <property type="entry name" value="ANK_REP_REGION"/>
    <property type="match status" value="3"/>
</dbReference>
<dbReference type="Gene3D" id="1.25.40.20">
    <property type="entry name" value="Ankyrin repeat-containing domain"/>
    <property type="match status" value="1"/>
</dbReference>
<dbReference type="Proteomes" id="UP000799437">
    <property type="component" value="Unassembled WGS sequence"/>
</dbReference>
<evidence type="ECO:0000256" key="11">
    <source>
        <dbReference type="ARBA" id="ARBA00048048"/>
    </source>
</evidence>
<dbReference type="InterPro" id="IPR001594">
    <property type="entry name" value="Palmitoyltrfase_DHHC"/>
</dbReference>
<dbReference type="InterPro" id="IPR036770">
    <property type="entry name" value="Ankyrin_rpt-contain_sf"/>
</dbReference>
<evidence type="ECO:0000256" key="3">
    <source>
        <dbReference type="ARBA" id="ARBA00010104"/>
    </source>
</evidence>
<evidence type="ECO:0000256" key="10">
    <source>
        <dbReference type="ARBA" id="ARBA00023288"/>
    </source>
</evidence>
<evidence type="ECO:0000256" key="2">
    <source>
        <dbReference type="ARBA" id="ARBA00004520"/>
    </source>
</evidence>
<evidence type="ECO:0000256" key="7">
    <source>
        <dbReference type="ARBA" id="ARBA00023043"/>
    </source>
</evidence>
<feature type="transmembrane region" description="Helical" evidence="13">
    <location>
        <begin position="481"/>
        <end position="503"/>
    </location>
</feature>
<dbReference type="RefSeq" id="XP_033605658.1">
    <property type="nucleotide sequence ID" value="XM_033740559.1"/>
</dbReference>
<proteinExistence type="inferred from homology"/>
<accession>A0A6A6WLX3</accession>
<gene>
    <name evidence="16" type="ORF">EJ05DRAFT_29559</name>
</gene>
<feature type="transmembrane region" description="Helical" evidence="13">
    <location>
        <begin position="288"/>
        <end position="308"/>
    </location>
</feature>
<keyword evidence="7 12" id="KW-0040">ANK repeat</keyword>
<keyword evidence="10" id="KW-0449">Lipoprotein</keyword>
<dbReference type="GO" id="GO:0019706">
    <property type="term" value="F:protein-cysteine S-palmitoyltransferase activity"/>
    <property type="evidence" value="ECO:0007669"/>
    <property type="project" value="UniProtKB-EC"/>
</dbReference>
<dbReference type="Pfam" id="PF12796">
    <property type="entry name" value="Ank_2"/>
    <property type="match status" value="2"/>
</dbReference>
<dbReference type="OrthoDB" id="6781668at2759"/>
<evidence type="ECO:0000256" key="13">
    <source>
        <dbReference type="RuleBase" id="RU079119"/>
    </source>
</evidence>
<dbReference type="PROSITE" id="PS50216">
    <property type="entry name" value="DHHC"/>
    <property type="match status" value="1"/>
</dbReference>
<protein>
    <recommendedName>
        <fullName evidence="13">Palmitoyltransferase</fullName>
        <ecNumber evidence="13">2.3.1.225</ecNumber>
    </recommendedName>
</protein>
<evidence type="ECO:0000256" key="12">
    <source>
        <dbReference type="PROSITE-ProRule" id="PRU00023"/>
    </source>
</evidence>
<keyword evidence="13 16" id="KW-0808">Transferase</keyword>
<evidence type="ECO:0000256" key="1">
    <source>
        <dbReference type="ARBA" id="ARBA00002100"/>
    </source>
</evidence>
<evidence type="ECO:0000256" key="4">
    <source>
        <dbReference type="ARBA" id="ARBA00022692"/>
    </source>
</evidence>
<feature type="region of interest" description="Disordered" evidence="14">
    <location>
        <begin position="590"/>
        <end position="610"/>
    </location>
</feature>
<evidence type="ECO:0000259" key="15">
    <source>
        <dbReference type="Pfam" id="PF01529"/>
    </source>
</evidence>
<keyword evidence="8 13" id="KW-0472">Membrane</keyword>
<dbReference type="AlphaFoldDB" id="A0A6A6WLX3"/>
<dbReference type="GO" id="GO:0031901">
    <property type="term" value="C:early endosome membrane"/>
    <property type="evidence" value="ECO:0007669"/>
    <property type="project" value="UniProtKB-SubCell"/>
</dbReference>
<feature type="repeat" description="ANK" evidence="12">
    <location>
        <begin position="176"/>
        <end position="208"/>
    </location>
</feature>
<evidence type="ECO:0000313" key="17">
    <source>
        <dbReference type="Proteomes" id="UP000799437"/>
    </source>
</evidence>
<feature type="repeat" description="ANK" evidence="12">
    <location>
        <begin position="110"/>
        <end position="142"/>
    </location>
</feature>
<feature type="transmembrane region" description="Helical" evidence="13">
    <location>
        <begin position="314"/>
        <end position="332"/>
    </location>
</feature>
<comment type="similarity">
    <text evidence="3">Belongs to the DHHC palmitoyltransferase family. AKR/ZDHHC17 subfamily.</text>
</comment>
<keyword evidence="9" id="KW-0564">Palmitate</keyword>
<organism evidence="16 17">
    <name type="scientific">Pseudovirgaria hyperparasitica</name>
    <dbReference type="NCBI Taxonomy" id="470096"/>
    <lineage>
        <taxon>Eukaryota</taxon>
        <taxon>Fungi</taxon>
        <taxon>Dikarya</taxon>
        <taxon>Ascomycota</taxon>
        <taxon>Pezizomycotina</taxon>
        <taxon>Dothideomycetes</taxon>
        <taxon>Dothideomycetes incertae sedis</taxon>
        <taxon>Acrospermales</taxon>
        <taxon>Acrospermaceae</taxon>
        <taxon>Pseudovirgaria</taxon>
    </lineage>
</organism>
<dbReference type="SMART" id="SM00248">
    <property type="entry name" value="ANK"/>
    <property type="match status" value="5"/>
</dbReference>
<feature type="repeat" description="ANK" evidence="12">
    <location>
        <begin position="209"/>
        <end position="241"/>
    </location>
</feature>
<evidence type="ECO:0000313" key="16">
    <source>
        <dbReference type="EMBL" id="KAF2763207.1"/>
    </source>
</evidence>
<comment type="catalytic activity">
    <reaction evidence="11 13">
        <text>L-cysteinyl-[protein] + hexadecanoyl-CoA = S-hexadecanoyl-L-cysteinyl-[protein] + CoA</text>
        <dbReference type="Rhea" id="RHEA:36683"/>
        <dbReference type="Rhea" id="RHEA-COMP:10131"/>
        <dbReference type="Rhea" id="RHEA-COMP:11032"/>
        <dbReference type="ChEBI" id="CHEBI:29950"/>
        <dbReference type="ChEBI" id="CHEBI:57287"/>
        <dbReference type="ChEBI" id="CHEBI:57379"/>
        <dbReference type="ChEBI" id="CHEBI:74151"/>
        <dbReference type="EC" id="2.3.1.225"/>
    </reaction>
</comment>
<feature type="transmembrane region" description="Helical" evidence="13">
    <location>
        <begin position="352"/>
        <end position="376"/>
    </location>
</feature>
<keyword evidence="6 13" id="KW-1133">Transmembrane helix</keyword>
<dbReference type="Pfam" id="PF01529">
    <property type="entry name" value="DHHC"/>
    <property type="match status" value="1"/>
</dbReference>
<keyword evidence="17" id="KW-1185">Reference proteome</keyword>
<comment type="domain">
    <text evidence="13">The DHHC domain is required for palmitoyltransferase activity.</text>
</comment>